<proteinExistence type="predicted"/>
<dbReference type="Gene3D" id="3.40.960.10">
    <property type="entry name" value="VSR Endonuclease"/>
    <property type="match status" value="1"/>
</dbReference>
<dbReference type="PANTHER" id="PTHR38590:SF1">
    <property type="entry name" value="BLL0828 PROTEIN"/>
    <property type="match status" value="1"/>
</dbReference>
<keyword evidence="3" id="KW-1185">Reference proteome</keyword>
<dbReference type="PANTHER" id="PTHR38590">
    <property type="entry name" value="BLL0828 PROTEIN"/>
    <property type="match status" value="1"/>
</dbReference>
<dbReference type="InterPro" id="IPR011335">
    <property type="entry name" value="Restrct_endonuc-II-like"/>
</dbReference>
<dbReference type="InterPro" id="IPR047216">
    <property type="entry name" value="Endonuclease_DUF559_bact"/>
</dbReference>
<accession>A0A2P7BI81</accession>
<feature type="domain" description="DUF559" evidence="1">
    <location>
        <begin position="9"/>
        <end position="112"/>
    </location>
</feature>
<dbReference type="Proteomes" id="UP000241764">
    <property type="component" value="Unassembled WGS sequence"/>
</dbReference>
<gene>
    <name evidence="2" type="ORF">CU103_05865</name>
</gene>
<dbReference type="InterPro" id="IPR007569">
    <property type="entry name" value="DUF559"/>
</dbReference>
<dbReference type="EMBL" id="PGGM01000002">
    <property type="protein sequence ID" value="PSH66122.1"/>
    <property type="molecule type" value="Genomic_DNA"/>
</dbReference>
<dbReference type="SUPFAM" id="SSF52980">
    <property type="entry name" value="Restriction endonuclease-like"/>
    <property type="match status" value="1"/>
</dbReference>
<evidence type="ECO:0000313" key="3">
    <source>
        <dbReference type="Proteomes" id="UP000241764"/>
    </source>
</evidence>
<organism evidence="2 3">
    <name type="scientific">Phyllobacterium sophorae</name>
    <dbReference type="NCBI Taxonomy" id="1520277"/>
    <lineage>
        <taxon>Bacteria</taxon>
        <taxon>Pseudomonadati</taxon>
        <taxon>Pseudomonadota</taxon>
        <taxon>Alphaproteobacteria</taxon>
        <taxon>Hyphomicrobiales</taxon>
        <taxon>Phyllobacteriaceae</taxon>
        <taxon>Phyllobacterium</taxon>
    </lineage>
</organism>
<evidence type="ECO:0000313" key="2">
    <source>
        <dbReference type="EMBL" id="PSH66122.1"/>
    </source>
</evidence>
<comment type="caution">
    <text evidence="2">The sequence shown here is derived from an EMBL/GenBank/DDBJ whole genome shotgun (WGS) entry which is preliminary data.</text>
</comment>
<evidence type="ECO:0000259" key="1">
    <source>
        <dbReference type="Pfam" id="PF04480"/>
    </source>
</evidence>
<dbReference type="Pfam" id="PF04480">
    <property type="entry name" value="DUF559"/>
    <property type="match status" value="1"/>
</dbReference>
<dbReference type="AlphaFoldDB" id="A0A2P7BI81"/>
<reference evidence="3" key="1">
    <citation type="submission" date="2017-11" db="EMBL/GenBank/DDBJ databases">
        <authorList>
            <person name="Kuznetsova I."/>
            <person name="Sazanova A."/>
            <person name="Chirak E."/>
            <person name="Safronova V."/>
            <person name="Willems A."/>
        </authorList>
    </citation>
    <scope>NUCLEOTIDE SEQUENCE [LARGE SCALE GENOMIC DNA]</scope>
    <source>
        <strain evidence="3">CCBAU 03422</strain>
    </source>
</reference>
<sequence>MHRIVPPKNRRFAREMRKDPTLAENILWQALRNRQLNGLKFKRQLPYDRYILDFICLESRLIIELDGDQHSDSIADSSRDAHFARLGYKTLRFWNDEIVTNLDGACSQILHEANVRRKLLNSPSLAISGT</sequence>
<protein>
    <recommendedName>
        <fullName evidence="1">DUF559 domain-containing protein</fullName>
    </recommendedName>
</protein>
<dbReference type="CDD" id="cd01038">
    <property type="entry name" value="Endonuclease_DUF559"/>
    <property type="match status" value="1"/>
</dbReference>
<dbReference type="OrthoDB" id="9798754at2"/>
<name>A0A2P7BI81_9HYPH</name>